<keyword evidence="2" id="KW-0479">Metal-binding</keyword>
<gene>
    <name evidence="7" type="ORF">E6A44_019210</name>
</gene>
<evidence type="ECO:0000313" key="8">
    <source>
        <dbReference type="Proteomes" id="UP001517247"/>
    </source>
</evidence>
<dbReference type="RefSeq" id="WP_138724802.1">
    <property type="nucleotide sequence ID" value="NZ_SSHJ02000010.1"/>
</dbReference>
<evidence type="ECO:0000256" key="5">
    <source>
        <dbReference type="ARBA" id="ARBA00023049"/>
    </source>
</evidence>
<dbReference type="EMBL" id="SSHJ02000010">
    <property type="protein sequence ID" value="MFN0257721.1"/>
    <property type="molecule type" value="Genomic_DNA"/>
</dbReference>
<keyword evidence="3" id="KW-0378">Hydrolase</keyword>
<accession>A0ABW9JF34</accession>
<keyword evidence="4" id="KW-0862">Zinc</keyword>
<dbReference type="CDD" id="cd08071">
    <property type="entry name" value="MPN_DUF2466"/>
    <property type="match status" value="1"/>
</dbReference>
<dbReference type="InterPro" id="IPR001405">
    <property type="entry name" value="UPF0758"/>
</dbReference>
<comment type="caution">
    <text evidence="7">The sequence shown here is derived from an EMBL/GenBank/DDBJ whole genome shotgun (WGS) entry which is preliminary data.</text>
</comment>
<dbReference type="PANTHER" id="PTHR30471">
    <property type="entry name" value="DNA REPAIR PROTEIN RADC"/>
    <property type="match status" value="1"/>
</dbReference>
<keyword evidence="8" id="KW-1185">Reference proteome</keyword>
<dbReference type="SUPFAM" id="SSF102712">
    <property type="entry name" value="JAB1/MPN domain"/>
    <property type="match status" value="1"/>
</dbReference>
<dbReference type="InterPro" id="IPR025657">
    <property type="entry name" value="RadC_JAB"/>
</dbReference>
<evidence type="ECO:0000259" key="6">
    <source>
        <dbReference type="PROSITE" id="PS50249"/>
    </source>
</evidence>
<evidence type="ECO:0000256" key="1">
    <source>
        <dbReference type="ARBA" id="ARBA00022670"/>
    </source>
</evidence>
<reference evidence="7 8" key="1">
    <citation type="submission" date="2024-12" db="EMBL/GenBank/DDBJ databases">
        <authorList>
            <person name="Hu S."/>
        </authorList>
    </citation>
    <scope>NUCLEOTIDE SEQUENCE [LARGE SCALE GENOMIC DNA]</scope>
    <source>
        <strain evidence="7 8">THG-T11</strain>
    </source>
</reference>
<dbReference type="PANTHER" id="PTHR30471:SF3">
    <property type="entry name" value="UPF0758 PROTEIN YEES-RELATED"/>
    <property type="match status" value="1"/>
</dbReference>
<dbReference type="PROSITE" id="PS01302">
    <property type="entry name" value="UPF0758"/>
    <property type="match status" value="1"/>
</dbReference>
<name>A0ABW9JF34_9SPHI</name>
<evidence type="ECO:0000313" key="7">
    <source>
        <dbReference type="EMBL" id="MFN0257721.1"/>
    </source>
</evidence>
<proteinExistence type="predicted"/>
<dbReference type="Proteomes" id="UP001517247">
    <property type="component" value="Unassembled WGS sequence"/>
</dbReference>
<dbReference type="InterPro" id="IPR037518">
    <property type="entry name" value="MPN"/>
</dbReference>
<keyword evidence="1" id="KW-0645">Protease</keyword>
<organism evidence="7 8">
    <name type="scientific">Pedobacter ureilyticus</name>
    <dbReference type="NCBI Taxonomy" id="1393051"/>
    <lineage>
        <taxon>Bacteria</taxon>
        <taxon>Pseudomonadati</taxon>
        <taxon>Bacteroidota</taxon>
        <taxon>Sphingobacteriia</taxon>
        <taxon>Sphingobacteriales</taxon>
        <taxon>Sphingobacteriaceae</taxon>
        <taxon>Pedobacter</taxon>
    </lineage>
</organism>
<dbReference type="Pfam" id="PF04002">
    <property type="entry name" value="RadC"/>
    <property type="match status" value="1"/>
</dbReference>
<sequence length="152" mass="17134">MEQKEIFRVAEVQLSYKPHFRAQERLQVSTSEQAFQVLLNNWDMNLINYIEQAKMILLNTNNRVLGIVNLSTGGSASTVMDCKILFTIALKATATSIIICHNHPSGNLRPSSEDIRITEKIKQGGKLLDITVHDHLIISENGYLSMAEEAYM</sequence>
<dbReference type="Gene3D" id="3.40.140.10">
    <property type="entry name" value="Cytidine Deaminase, domain 2"/>
    <property type="match status" value="1"/>
</dbReference>
<evidence type="ECO:0000256" key="4">
    <source>
        <dbReference type="ARBA" id="ARBA00022833"/>
    </source>
</evidence>
<evidence type="ECO:0000256" key="2">
    <source>
        <dbReference type="ARBA" id="ARBA00022723"/>
    </source>
</evidence>
<keyword evidence="5" id="KW-0482">Metalloprotease</keyword>
<dbReference type="PROSITE" id="PS50249">
    <property type="entry name" value="MPN"/>
    <property type="match status" value="1"/>
</dbReference>
<dbReference type="InterPro" id="IPR020891">
    <property type="entry name" value="UPF0758_CS"/>
</dbReference>
<protein>
    <submittedName>
        <fullName evidence="7">RadC family protein</fullName>
    </submittedName>
</protein>
<evidence type="ECO:0000256" key="3">
    <source>
        <dbReference type="ARBA" id="ARBA00022801"/>
    </source>
</evidence>
<feature type="domain" description="MPN" evidence="6">
    <location>
        <begin position="27"/>
        <end position="152"/>
    </location>
</feature>